<dbReference type="EMBL" id="CAXAMM010039051">
    <property type="protein sequence ID" value="CAK9083354.1"/>
    <property type="molecule type" value="Genomic_DNA"/>
</dbReference>
<dbReference type="Proteomes" id="UP001642464">
    <property type="component" value="Unassembled WGS sequence"/>
</dbReference>
<dbReference type="InterPro" id="IPR013083">
    <property type="entry name" value="Znf_RING/FYVE/PHD"/>
</dbReference>
<comment type="caution">
    <text evidence="2">The sequence shown here is derived from an EMBL/GenBank/DDBJ whole genome shotgun (WGS) entry which is preliminary data.</text>
</comment>
<dbReference type="Gene3D" id="1.20.120.1750">
    <property type="match status" value="1"/>
</dbReference>
<accession>A0ABP0Q5A5</accession>
<evidence type="ECO:0000313" key="3">
    <source>
        <dbReference type="Proteomes" id="UP001642464"/>
    </source>
</evidence>
<gene>
    <name evidence="1" type="ORF">SCF082_LOCUS39567</name>
    <name evidence="2" type="ORF">SCF082_LOCUS39603</name>
</gene>
<evidence type="ECO:0000313" key="1">
    <source>
        <dbReference type="EMBL" id="CAK9083354.1"/>
    </source>
</evidence>
<dbReference type="SUPFAM" id="SSF57850">
    <property type="entry name" value="RING/U-box"/>
    <property type="match status" value="1"/>
</dbReference>
<organism evidence="2 3">
    <name type="scientific">Durusdinium trenchii</name>
    <dbReference type="NCBI Taxonomy" id="1381693"/>
    <lineage>
        <taxon>Eukaryota</taxon>
        <taxon>Sar</taxon>
        <taxon>Alveolata</taxon>
        <taxon>Dinophyceae</taxon>
        <taxon>Suessiales</taxon>
        <taxon>Symbiodiniaceae</taxon>
        <taxon>Durusdinium</taxon>
    </lineage>
</organism>
<dbReference type="EMBL" id="CAXAMM010039062">
    <property type="protein sequence ID" value="CAK9083430.1"/>
    <property type="molecule type" value="Genomic_DNA"/>
</dbReference>
<protein>
    <submittedName>
        <fullName evidence="2">ShKT domain-containing protein</fullName>
    </submittedName>
</protein>
<proteinExistence type="predicted"/>
<keyword evidence="3" id="KW-1185">Reference proteome</keyword>
<evidence type="ECO:0000313" key="2">
    <source>
        <dbReference type="EMBL" id="CAK9083430.1"/>
    </source>
</evidence>
<reference evidence="2 3" key="1">
    <citation type="submission" date="2024-02" db="EMBL/GenBank/DDBJ databases">
        <authorList>
            <person name="Chen Y."/>
            <person name="Shah S."/>
            <person name="Dougan E. K."/>
            <person name="Thang M."/>
            <person name="Chan C."/>
        </authorList>
    </citation>
    <scope>NUCLEOTIDE SEQUENCE [LARGE SCALE GENOMIC DNA]</scope>
</reference>
<dbReference type="Gene3D" id="3.30.40.10">
    <property type="entry name" value="Zinc/RING finger domain, C3HC4 (zinc finger)"/>
    <property type="match status" value="1"/>
</dbReference>
<name>A0ABP0Q5A5_9DINO</name>
<dbReference type="CDD" id="cd22584">
    <property type="entry name" value="Rcat_RBR_unk"/>
    <property type="match status" value="1"/>
</dbReference>
<sequence>MGECNICWSEIESTEDAATLTCGSSGADEQESWWFWQESCPKVHRACLSKYLMIQAESGYFPATCPFCLRKLSVVELYEHLSKSEKKIWLQQHDGWRELRESGPNGRHPDLEEATLMQDLGCRRCPGCGAWIEKQAGGWLTGCDKMTCRCGCRFCFQCGSVEANCGCSLGHDFLDREMVLSNYTLLDGLSLWPFSLFEPELAEVEAETQALEAMQELSAPTSEGLEGLASAEECFNPTGYTAPADGCQEENGATWHVPMQSYGEPFFFEFFVEGIQGRSTAYRLGILDQKEAPSFCMFLLDPLRYCF</sequence>